<gene>
    <name evidence="1" type="ORF">F383_19547</name>
</gene>
<protein>
    <submittedName>
        <fullName evidence="1">Uncharacterized protein</fullName>
    </submittedName>
</protein>
<sequence length="9" mass="1035">MFQPVSVPM</sequence>
<keyword evidence="2" id="KW-1185">Reference proteome</keyword>
<name>A0A0B0NIM5_GOSAR</name>
<dbReference type="Proteomes" id="UP000032142">
    <property type="component" value="Unassembled WGS sequence"/>
</dbReference>
<proteinExistence type="predicted"/>
<dbReference type="EMBL" id="KN397797">
    <property type="protein sequence ID" value="KHG12507.1"/>
    <property type="molecule type" value="Genomic_DNA"/>
</dbReference>
<reference evidence="2" key="1">
    <citation type="submission" date="2014-09" db="EMBL/GenBank/DDBJ databases">
        <authorList>
            <person name="Mudge J."/>
            <person name="Ramaraj T."/>
            <person name="Lindquist I.E."/>
            <person name="Bharti A.K."/>
            <person name="Sundararajan A."/>
            <person name="Cameron C.T."/>
            <person name="Woodward J.E."/>
            <person name="May G.D."/>
            <person name="Brubaker C."/>
            <person name="Broadhvest J."/>
            <person name="Wilkins T.A."/>
        </authorList>
    </citation>
    <scope>NUCLEOTIDE SEQUENCE</scope>
    <source>
        <strain evidence="2">cv. AKA8401</strain>
    </source>
</reference>
<organism evidence="1 2">
    <name type="scientific">Gossypium arboreum</name>
    <name type="common">Tree cotton</name>
    <name type="synonym">Gossypium nanking</name>
    <dbReference type="NCBI Taxonomy" id="29729"/>
    <lineage>
        <taxon>Eukaryota</taxon>
        <taxon>Viridiplantae</taxon>
        <taxon>Streptophyta</taxon>
        <taxon>Embryophyta</taxon>
        <taxon>Tracheophyta</taxon>
        <taxon>Spermatophyta</taxon>
        <taxon>Magnoliopsida</taxon>
        <taxon>eudicotyledons</taxon>
        <taxon>Gunneridae</taxon>
        <taxon>Pentapetalae</taxon>
        <taxon>rosids</taxon>
        <taxon>malvids</taxon>
        <taxon>Malvales</taxon>
        <taxon>Malvaceae</taxon>
        <taxon>Malvoideae</taxon>
        <taxon>Gossypium</taxon>
    </lineage>
</organism>
<evidence type="ECO:0000313" key="2">
    <source>
        <dbReference type="Proteomes" id="UP000032142"/>
    </source>
</evidence>
<accession>A0A0B0NIM5</accession>
<evidence type="ECO:0000313" key="1">
    <source>
        <dbReference type="EMBL" id="KHG12507.1"/>
    </source>
</evidence>